<evidence type="ECO:0000313" key="6">
    <source>
        <dbReference type="EMBL" id="SEM18967.1"/>
    </source>
</evidence>
<evidence type="ECO:0000256" key="1">
    <source>
        <dbReference type="ARBA" id="ARBA00023015"/>
    </source>
</evidence>
<feature type="domain" description="HTH tetR-type" evidence="5">
    <location>
        <begin position="20"/>
        <end position="80"/>
    </location>
</feature>
<organism evidence="6 7">
    <name type="scientific">Streptacidiphilus jiangxiensis</name>
    <dbReference type="NCBI Taxonomy" id="235985"/>
    <lineage>
        <taxon>Bacteria</taxon>
        <taxon>Bacillati</taxon>
        <taxon>Actinomycetota</taxon>
        <taxon>Actinomycetes</taxon>
        <taxon>Kitasatosporales</taxon>
        <taxon>Streptomycetaceae</taxon>
        <taxon>Streptacidiphilus</taxon>
    </lineage>
</organism>
<dbReference type="Pfam" id="PF00440">
    <property type="entry name" value="TetR_N"/>
    <property type="match status" value="1"/>
</dbReference>
<evidence type="ECO:0000256" key="4">
    <source>
        <dbReference type="PROSITE-ProRule" id="PRU00335"/>
    </source>
</evidence>
<dbReference type="GO" id="GO:0003700">
    <property type="term" value="F:DNA-binding transcription factor activity"/>
    <property type="evidence" value="ECO:0007669"/>
    <property type="project" value="TreeGrafter"/>
</dbReference>
<dbReference type="PRINTS" id="PR00455">
    <property type="entry name" value="HTHTETR"/>
</dbReference>
<dbReference type="InterPro" id="IPR036271">
    <property type="entry name" value="Tet_transcr_reg_TetR-rel_C_sf"/>
</dbReference>
<dbReference type="InterPro" id="IPR009057">
    <property type="entry name" value="Homeodomain-like_sf"/>
</dbReference>
<name>A0A1H7WDG7_STRJI</name>
<proteinExistence type="predicted"/>
<dbReference type="Gene3D" id="1.10.357.10">
    <property type="entry name" value="Tetracycline Repressor, domain 2"/>
    <property type="match status" value="1"/>
</dbReference>
<dbReference type="AlphaFoldDB" id="A0A1H7WDG7"/>
<keyword evidence="3" id="KW-0804">Transcription</keyword>
<sequence>MPSTPGRKPYDSTRRAAAARRTRTAVVRAFGELLVADGFKAATIRAVADRAGVSAETVYKTFGGKEGLVKALWDITLAGDDEPVAMLDREQAREVLAADEPARKMWLFAGAVRAIHERVTPLATLLAQAGPEGAAVLATGEQERRVAVRALVDHLADRGALRAGADPVHATDACWALTTTALFAKLTVEAGWDGGAYQRWLADMLTATLL</sequence>
<dbReference type="PANTHER" id="PTHR30055">
    <property type="entry name" value="HTH-TYPE TRANSCRIPTIONAL REGULATOR RUTR"/>
    <property type="match status" value="1"/>
</dbReference>
<keyword evidence="2 4" id="KW-0238">DNA-binding</keyword>
<dbReference type="SUPFAM" id="SSF48498">
    <property type="entry name" value="Tetracyclin repressor-like, C-terminal domain"/>
    <property type="match status" value="1"/>
</dbReference>
<feature type="DNA-binding region" description="H-T-H motif" evidence="4">
    <location>
        <begin position="43"/>
        <end position="62"/>
    </location>
</feature>
<keyword evidence="7" id="KW-1185">Reference proteome</keyword>
<dbReference type="RefSeq" id="WP_042446851.1">
    <property type="nucleotide sequence ID" value="NZ_BBPN01000011.1"/>
</dbReference>
<dbReference type="InterPro" id="IPR050109">
    <property type="entry name" value="HTH-type_TetR-like_transc_reg"/>
</dbReference>
<accession>A0A1H7WDG7</accession>
<dbReference type="EMBL" id="FOAZ01000020">
    <property type="protein sequence ID" value="SEM18967.1"/>
    <property type="molecule type" value="Genomic_DNA"/>
</dbReference>
<dbReference type="PANTHER" id="PTHR30055:SF234">
    <property type="entry name" value="HTH-TYPE TRANSCRIPTIONAL REGULATOR BETI"/>
    <property type="match status" value="1"/>
</dbReference>
<dbReference type="Proteomes" id="UP000183015">
    <property type="component" value="Unassembled WGS sequence"/>
</dbReference>
<evidence type="ECO:0000256" key="3">
    <source>
        <dbReference type="ARBA" id="ARBA00023163"/>
    </source>
</evidence>
<dbReference type="InterPro" id="IPR001647">
    <property type="entry name" value="HTH_TetR"/>
</dbReference>
<dbReference type="SUPFAM" id="SSF46689">
    <property type="entry name" value="Homeodomain-like"/>
    <property type="match status" value="1"/>
</dbReference>
<reference evidence="7" key="1">
    <citation type="submission" date="2016-10" db="EMBL/GenBank/DDBJ databases">
        <authorList>
            <person name="Varghese N."/>
        </authorList>
    </citation>
    <scope>NUCLEOTIDE SEQUENCE [LARGE SCALE GENOMIC DNA]</scope>
    <source>
        <strain evidence="7">DSM 45096 / BCRC 16803 / CGMCC 4.1857 / CIP 109030 / JCM 12277 / KCTC 19219 / NBRC 100920 / 33214</strain>
    </source>
</reference>
<gene>
    <name evidence="6" type="ORF">SAMN05414137_12057</name>
</gene>
<dbReference type="STRING" id="235985.SAMN05414137_12057"/>
<evidence type="ECO:0000256" key="2">
    <source>
        <dbReference type="ARBA" id="ARBA00023125"/>
    </source>
</evidence>
<evidence type="ECO:0000313" key="7">
    <source>
        <dbReference type="Proteomes" id="UP000183015"/>
    </source>
</evidence>
<dbReference type="PROSITE" id="PS50977">
    <property type="entry name" value="HTH_TETR_2"/>
    <property type="match status" value="1"/>
</dbReference>
<protein>
    <submittedName>
        <fullName evidence="6">DNA-binding transcriptional regulator, AcrR family</fullName>
    </submittedName>
</protein>
<dbReference type="OrthoDB" id="4823039at2"/>
<keyword evidence="1" id="KW-0805">Transcription regulation</keyword>
<evidence type="ECO:0000259" key="5">
    <source>
        <dbReference type="PROSITE" id="PS50977"/>
    </source>
</evidence>
<dbReference type="eggNOG" id="COG1309">
    <property type="taxonomic scope" value="Bacteria"/>
</dbReference>
<dbReference type="GO" id="GO:0000976">
    <property type="term" value="F:transcription cis-regulatory region binding"/>
    <property type="evidence" value="ECO:0007669"/>
    <property type="project" value="TreeGrafter"/>
</dbReference>